<dbReference type="InterPro" id="IPR038765">
    <property type="entry name" value="Papain-like_cys_pep_sf"/>
</dbReference>
<evidence type="ECO:0000313" key="12">
    <source>
        <dbReference type="Proteomes" id="UP000245362"/>
    </source>
</evidence>
<evidence type="ECO:0000256" key="8">
    <source>
        <dbReference type="ARBA" id="ARBA00023139"/>
    </source>
</evidence>
<dbReference type="SUPFAM" id="SSF54001">
    <property type="entry name" value="Cysteine proteinases"/>
    <property type="match status" value="1"/>
</dbReference>
<dbReference type="OrthoDB" id="9807055at2"/>
<evidence type="ECO:0000256" key="4">
    <source>
        <dbReference type="ARBA" id="ARBA00022729"/>
    </source>
</evidence>
<evidence type="ECO:0000313" key="11">
    <source>
        <dbReference type="EMBL" id="PWI34714.1"/>
    </source>
</evidence>
<keyword evidence="3" id="KW-0645">Protease</keyword>
<comment type="similarity">
    <text evidence="2">Belongs to the peptidase C40 family.</text>
</comment>
<dbReference type="GO" id="GO:0016020">
    <property type="term" value="C:membrane"/>
    <property type="evidence" value="ECO:0007669"/>
    <property type="project" value="UniProtKB-SubCell"/>
</dbReference>
<dbReference type="GO" id="GO:0006508">
    <property type="term" value="P:proteolysis"/>
    <property type="evidence" value="ECO:0007669"/>
    <property type="project" value="UniProtKB-KW"/>
</dbReference>
<keyword evidence="12" id="KW-1185">Reference proteome</keyword>
<organism evidence="11 12">
    <name type="scientific">Vibrio albus</name>
    <dbReference type="NCBI Taxonomy" id="2200953"/>
    <lineage>
        <taxon>Bacteria</taxon>
        <taxon>Pseudomonadati</taxon>
        <taxon>Pseudomonadota</taxon>
        <taxon>Gammaproteobacteria</taxon>
        <taxon>Vibrionales</taxon>
        <taxon>Vibrionaceae</taxon>
        <taxon>Vibrio</taxon>
    </lineage>
</organism>
<evidence type="ECO:0000256" key="1">
    <source>
        <dbReference type="ARBA" id="ARBA00004635"/>
    </source>
</evidence>
<dbReference type="PROSITE" id="PS51935">
    <property type="entry name" value="NLPC_P60"/>
    <property type="match status" value="1"/>
</dbReference>
<comment type="caution">
    <text evidence="11">The sequence shown here is derived from an EMBL/GenBank/DDBJ whole genome shotgun (WGS) entry which is preliminary data.</text>
</comment>
<dbReference type="AlphaFoldDB" id="A0A2U3BD98"/>
<dbReference type="GO" id="GO:0008234">
    <property type="term" value="F:cysteine-type peptidase activity"/>
    <property type="evidence" value="ECO:0007669"/>
    <property type="project" value="UniProtKB-KW"/>
</dbReference>
<keyword evidence="5 11" id="KW-0378">Hydrolase</keyword>
<reference evidence="11 12" key="1">
    <citation type="submission" date="2018-05" db="EMBL/GenBank/DDBJ databases">
        <title>Vibrio limimaris sp. nov., isolated from marine sediment.</title>
        <authorList>
            <person name="Li C.-M."/>
        </authorList>
    </citation>
    <scope>NUCLEOTIDE SEQUENCE [LARGE SCALE GENOMIC DNA]</scope>
    <source>
        <strain evidence="11 12">E4404</strain>
    </source>
</reference>
<proteinExistence type="inferred from homology"/>
<dbReference type="PANTHER" id="PTHR47360:SF3">
    <property type="entry name" value="MUREIN DD-ENDOPEPTIDASE MEPS_MUREIN LD-CARBOXYPEPTIDASE"/>
    <property type="match status" value="1"/>
</dbReference>
<dbReference type="InterPro" id="IPR052062">
    <property type="entry name" value="Murein_DD/LD_carboxypeptidase"/>
</dbReference>
<evidence type="ECO:0000256" key="9">
    <source>
        <dbReference type="ARBA" id="ARBA00023288"/>
    </source>
</evidence>
<dbReference type="PANTHER" id="PTHR47360">
    <property type="entry name" value="MUREIN DD-ENDOPEPTIDASE MEPS/MUREIN LD-CARBOXYPEPTIDASE"/>
    <property type="match status" value="1"/>
</dbReference>
<evidence type="ECO:0000259" key="10">
    <source>
        <dbReference type="PROSITE" id="PS51935"/>
    </source>
</evidence>
<keyword evidence="4" id="KW-0732">Signal</keyword>
<evidence type="ECO:0000256" key="6">
    <source>
        <dbReference type="ARBA" id="ARBA00022807"/>
    </source>
</evidence>
<dbReference type="EMBL" id="QFWT01000001">
    <property type="protein sequence ID" value="PWI34714.1"/>
    <property type="molecule type" value="Genomic_DNA"/>
</dbReference>
<keyword evidence="7" id="KW-0472">Membrane</keyword>
<dbReference type="Pfam" id="PF00877">
    <property type="entry name" value="NLPC_P60"/>
    <property type="match status" value="1"/>
</dbReference>
<dbReference type="Gene3D" id="3.90.1720.10">
    <property type="entry name" value="endopeptidase domain like (from Nostoc punctiforme)"/>
    <property type="match status" value="1"/>
</dbReference>
<evidence type="ECO:0000256" key="7">
    <source>
        <dbReference type="ARBA" id="ARBA00023136"/>
    </source>
</evidence>
<comment type="subcellular location">
    <subcellularLocation>
        <location evidence="1">Membrane</location>
        <topology evidence="1">Lipid-anchor</topology>
    </subcellularLocation>
</comment>
<protein>
    <submittedName>
        <fullName evidence="11">Hydrolase</fullName>
    </submittedName>
</protein>
<dbReference type="RefSeq" id="WP_109317869.1">
    <property type="nucleotide sequence ID" value="NZ_QFWT01000001.1"/>
</dbReference>
<evidence type="ECO:0000256" key="2">
    <source>
        <dbReference type="ARBA" id="ARBA00007074"/>
    </source>
</evidence>
<keyword evidence="6" id="KW-0788">Thiol protease</keyword>
<dbReference type="InterPro" id="IPR000064">
    <property type="entry name" value="NLP_P60_dom"/>
</dbReference>
<accession>A0A2U3BD98</accession>
<gene>
    <name evidence="11" type="ORF">DI392_00025</name>
</gene>
<keyword evidence="9" id="KW-0449">Lipoprotein</keyword>
<evidence type="ECO:0000256" key="5">
    <source>
        <dbReference type="ARBA" id="ARBA00022801"/>
    </source>
</evidence>
<sequence length="164" mass="18504">MNLNALKVCTFIILSYLGGCSSLPEQQLSIDNNVSDLAQLKSKRAVKSFIEQYNKWKGTPYSFGGTEKSGIDCSAFVQVVFSEAQRMTLPRTTKAQSKLGYSISLDNIKSGDLVFFKTSYKQRHVGIYIDNQLFMHASTSKGVTISRLDNPYWASVFWQARRLH</sequence>
<evidence type="ECO:0000256" key="3">
    <source>
        <dbReference type="ARBA" id="ARBA00022670"/>
    </source>
</evidence>
<dbReference type="Proteomes" id="UP000245362">
    <property type="component" value="Unassembled WGS sequence"/>
</dbReference>
<keyword evidence="8" id="KW-0564">Palmitate</keyword>
<name>A0A2U3BD98_9VIBR</name>
<feature type="domain" description="NlpC/P60" evidence="10">
    <location>
        <begin position="43"/>
        <end position="164"/>
    </location>
</feature>